<evidence type="ECO:0000313" key="1">
    <source>
        <dbReference type="EMBL" id="KAJ5106869.1"/>
    </source>
</evidence>
<accession>A0A9W9FUX2</accession>
<comment type="caution">
    <text evidence="1">The sequence shown here is derived from an EMBL/GenBank/DDBJ whole genome shotgun (WGS) entry which is preliminary data.</text>
</comment>
<name>A0A9W9FUX2_9EURO</name>
<protein>
    <submittedName>
        <fullName evidence="1">Uncharacterized protein</fullName>
    </submittedName>
</protein>
<reference evidence="1" key="1">
    <citation type="submission" date="2022-11" db="EMBL/GenBank/DDBJ databases">
        <authorList>
            <person name="Petersen C."/>
        </authorList>
    </citation>
    <scope>NUCLEOTIDE SEQUENCE</scope>
    <source>
        <strain evidence="1">IBT 30069</strain>
    </source>
</reference>
<sequence>MDSQKYSRSSAPLKRPTCTIFDFQSDTKANAEDGSPSKLQRIYPDEVSSLTLKEQQHCSDQLASAPFDTRATSVTTSVATELANSMERAPTDEDAENRCPIDFSIGDVLRRETATRRLHISSNSTVDPYIKLRWKNYPKEQIMISKEFINDIMNTLGQISDYLGADHHVSETSRPSLRLAAEIMQHRCEDIIAGVQPSNNLGQGSTLNPNQWQERYMCTAEEDRLYD</sequence>
<evidence type="ECO:0000313" key="2">
    <source>
        <dbReference type="Proteomes" id="UP001149165"/>
    </source>
</evidence>
<keyword evidence="2" id="KW-1185">Reference proteome</keyword>
<dbReference type="AlphaFoldDB" id="A0A9W9FUX2"/>
<proteinExistence type="predicted"/>
<gene>
    <name evidence="1" type="ORF">N7456_003544</name>
</gene>
<reference evidence="1" key="2">
    <citation type="journal article" date="2023" name="IMA Fungus">
        <title>Comparative genomic study of the Penicillium genus elucidates a diverse pangenome and 15 lateral gene transfer events.</title>
        <authorList>
            <person name="Petersen C."/>
            <person name="Sorensen T."/>
            <person name="Nielsen M.R."/>
            <person name="Sondergaard T.E."/>
            <person name="Sorensen J.L."/>
            <person name="Fitzpatrick D.A."/>
            <person name="Frisvad J.C."/>
            <person name="Nielsen K.L."/>
        </authorList>
    </citation>
    <scope>NUCLEOTIDE SEQUENCE</scope>
    <source>
        <strain evidence="1">IBT 30069</strain>
    </source>
</reference>
<dbReference type="Proteomes" id="UP001149165">
    <property type="component" value="Unassembled WGS sequence"/>
</dbReference>
<organism evidence="1 2">
    <name type="scientific">Penicillium angulare</name>
    <dbReference type="NCBI Taxonomy" id="116970"/>
    <lineage>
        <taxon>Eukaryota</taxon>
        <taxon>Fungi</taxon>
        <taxon>Dikarya</taxon>
        <taxon>Ascomycota</taxon>
        <taxon>Pezizomycotina</taxon>
        <taxon>Eurotiomycetes</taxon>
        <taxon>Eurotiomycetidae</taxon>
        <taxon>Eurotiales</taxon>
        <taxon>Aspergillaceae</taxon>
        <taxon>Penicillium</taxon>
    </lineage>
</organism>
<dbReference type="EMBL" id="JAPQKH010000003">
    <property type="protein sequence ID" value="KAJ5106869.1"/>
    <property type="molecule type" value="Genomic_DNA"/>
</dbReference>